<feature type="transmembrane region" description="Helical" evidence="5">
    <location>
        <begin position="55"/>
        <end position="75"/>
    </location>
</feature>
<dbReference type="GO" id="GO:0022857">
    <property type="term" value="F:transmembrane transporter activity"/>
    <property type="evidence" value="ECO:0007669"/>
    <property type="project" value="InterPro"/>
</dbReference>
<feature type="transmembrane region" description="Helical" evidence="5">
    <location>
        <begin position="250"/>
        <end position="270"/>
    </location>
</feature>
<feature type="transmembrane region" description="Helical" evidence="5">
    <location>
        <begin position="179"/>
        <end position="200"/>
    </location>
</feature>
<evidence type="ECO:0000256" key="1">
    <source>
        <dbReference type="ARBA" id="ARBA00004141"/>
    </source>
</evidence>
<reference evidence="6" key="1">
    <citation type="submission" date="2024-05" db="EMBL/GenBank/DDBJ databases">
        <title>Planctomycetes of the genus Singulisphaera possess chitinolytic capabilities.</title>
        <authorList>
            <person name="Ivanova A."/>
        </authorList>
    </citation>
    <scope>NUCLEOTIDE SEQUENCE</scope>
    <source>
        <strain evidence="6">Ch08T</strain>
    </source>
</reference>
<feature type="transmembrane region" description="Helical" evidence="5">
    <location>
        <begin position="282"/>
        <end position="303"/>
    </location>
</feature>
<gene>
    <name evidence="6" type="ORF">V5E97_13800</name>
</gene>
<dbReference type="EMBL" id="CP155447">
    <property type="protein sequence ID" value="XBH07067.1"/>
    <property type="molecule type" value="Genomic_DNA"/>
</dbReference>
<protein>
    <submittedName>
        <fullName evidence="6">MFS transporter</fullName>
    </submittedName>
</protein>
<evidence type="ECO:0000256" key="4">
    <source>
        <dbReference type="ARBA" id="ARBA00023136"/>
    </source>
</evidence>
<proteinExistence type="predicted"/>
<accession>A0AAU7CQ56</accession>
<dbReference type="InterPro" id="IPR011701">
    <property type="entry name" value="MFS"/>
</dbReference>
<dbReference type="PANTHER" id="PTHR23514">
    <property type="entry name" value="BYPASS OF STOP CODON PROTEIN 6"/>
    <property type="match status" value="1"/>
</dbReference>
<dbReference type="RefSeq" id="WP_406699914.1">
    <property type="nucleotide sequence ID" value="NZ_CP155447.1"/>
</dbReference>
<dbReference type="CDD" id="cd17393">
    <property type="entry name" value="MFS_MosC_like"/>
    <property type="match status" value="1"/>
</dbReference>
<keyword evidence="4 5" id="KW-0472">Membrane</keyword>
<keyword evidence="2 5" id="KW-0812">Transmembrane</keyword>
<dbReference type="InterPro" id="IPR036259">
    <property type="entry name" value="MFS_trans_sf"/>
</dbReference>
<keyword evidence="3 5" id="KW-1133">Transmembrane helix</keyword>
<dbReference type="SUPFAM" id="SSF103473">
    <property type="entry name" value="MFS general substrate transporter"/>
    <property type="match status" value="1"/>
</dbReference>
<evidence type="ECO:0000256" key="3">
    <source>
        <dbReference type="ARBA" id="ARBA00022989"/>
    </source>
</evidence>
<organism evidence="6">
    <name type="scientific">Singulisphaera sp. Ch08</name>
    <dbReference type="NCBI Taxonomy" id="3120278"/>
    <lineage>
        <taxon>Bacteria</taxon>
        <taxon>Pseudomonadati</taxon>
        <taxon>Planctomycetota</taxon>
        <taxon>Planctomycetia</taxon>
        <taxon>Isosphaerales</taxon>
        <taxon>Isosphaeraceae</taxon>
        <taxon>Singulisphaera</taxon>
    </lineage>
</organism>
<dbReference type="Gene3D" id="1.20.1250.20">
    <property type="entry name" value="MFS general substrate transporter like domains"/>
    <property type="match status" value="2"/>
</dbReference>
<evidence type="ECO:0000256" key="5">
    <source>
        <dbReference type="SAM" id="Phobius"/>
    </source>
</evidence>
<feature type="transmembrane region" description="Helical" evidence="5">
    <location>
        <begin position="342"/>
        <end position="364"/>
    </location>
</feature>
<feature type="transmembrane region" description="Helical" evidence="5">
    <location>
        <begin position="154"/>
        <end position="173"/>
    </location>
</feature>
<sequence>MDSTSLLQVGSEPRMLPLRWPRLANFTMFAVDGIGFGMWAAFLPTFKANLSLSDGGLSIPLFAMVTGSLLTMPVAGRILASRGSRGVVLVSAICFSSLLPLIALAAIAPGGFLLFTFAALLFGGSKGALDISANAQAVTAERAGERPLVSACHGCWSLGLLFGSAMAALTLKFRVPPPLAMLLASLVLLAMSMIATGSLLSDEPVDSPQANRATLWPRGRLLPLAVLAFFALFCEGAMGDWGAIYLEGEVGASAASAAFGYSVYAMAMTVGRFSGDVLVARLGATALLRVSALFVAAGMGAALTFRSSAASLAGFVFMGLGLSNMIPIIFRSAGREDRAGGAIASVATVGSFGFLIGPPIIGLLSKAVGLSHALTVVVAFGLMIAACAQLAADRTR</sequence>
<name>A0AAU7CQ56_9BACT</name>
<comment type="subcellular location">
    <subcellularLocation>
        <location evidence="1">Membrane</location>
        <topology evidence="1">Multi-pass membrane protein</topology>
    </subcellularLocation>
</comment>
<dbReference type="GO" id="GO:0016020">
    <property type="term" value="C:membrane"/>
    <property type="evidence" value="ECO:0007669"/>
    <property type="project" value="UniProtKB-SubCell"/>
</dbReference>
<feature type="transmembrane region" description="Helical" evidence="5">
    <location>
        <begin position="23"/>
        <end position="43"/>
    </location>
</feature>
<feature type="transmembrane region" description="Helical" evidence="5">
    <location>
        <begin position="309"/>
        <end position="330"/>
    </location>
</feature>
<dbReference type="InterPro" id="IPR051788">
    <property type="entry name" value="MFS_Transporter"/>
</dbReference>
<evidence type="ECO:0000256" key="2">
    <source>
        <dbReference type="ARBA" id="ARBA00022692"/>
    </source>
</evidence>
<dbReference type="AlphaFoldDB" id="A0AAU7CQ56"/>
<feature type="transmembrane region" description="Helical" evidence="5">
    <location>
        <begin position="87"/>
        <end position="107"/>
    </location>
</feature>
<feature type="transmembrane region" description="Helical" evidence="5">
    <location>
        <begin position="221"/>
        <end position="244"/>
    </location>
</feature>
<feature type="transmembrane region" description="Helical" evidence="5">
    <location>
        <begin position="370"/>
        <end position="392"/>
    </location>
</feature>
<dbReference type="Pfam" id="PF07690">
    <property type="entry name" value="MFS_1"/>
    <property type="match status" value="1"/>
</dbReference>
<evidence type="ECO:0000313" key="6">
    <source>
        <dbReference type="EMBL" id="XBH07067.1"/>
    </source>
</evidence>
<dbReference type="PANTHER" id="PTHR23514:SF13">
    <property type="entry name" value="INNER MEMBRANE PROTEIN YBJJ"/>
    <property type="match status" value="1"/>
</dbReference>
<feature type="transmembrane region" description="Helical" evidence="5">
    <location>
        <begin position="113"/>
        <end position="133"/>
    </location>
</feature>